<sequence>MRALWIACLAALALNAHAETGVTDSEIIIGQSAALSGPAAKLGQGVNRGAKAYFDYVNQHGGVNGRKIKLVALDDGYEPDRAAANTKELIGKQNAFALFGYVGTPTSNASLPAIKEAHIPFVAPYTGAASLRTPVIKEVFNVRAGYADEAARVASAMSKIGMKTVNVFYQDDAYGQAGLKAMQDAAPKFGITINATATVKRNTVDVANAINELIVKKPANAVFMVTAYKSSAAFITAARAKNSIGPFYNVSFVGTEALIAELKNDGSGLIVSQVMPSPYNPVLPVTIDYIKVMTAEGIKDVDYPSLEGYIGARVLVEGLKRAGKGLTREKLISSLEGLSDYDLGGFRVKFSGSDHEASSFVDLTVIDKDGHIHS</sequence>
<dbReference type="STRING" id="857265.WG78_09745"/>
<proteinExistence type="inferred from homology"/>
<dbReference type="PRINTS" id="PR00337">
    <property type="entry name" value="LEUILEVALBP"/>
</dbReference>
<dbReference type="InterPro" id="IPR028081">
    <property type="entry name" value="Leu-bd"/>
</dbReference>
<protein>
    <recommendedName>
        <fullName evidence="6">Leucine-binding protein domain-containing protein</fullName>
    </recommendedName>
</protein>
<feature type="domain" description="Leucine-binding protein" evidence="6">
    <location>
        <begin position="27"/>
        <end position="370"/>
    </location>
</feature>
<dbReference type="PANTHER" id="PTHR47235:SF1">
    <property type="entry name" value="BLR6548 PROTEIN"/>
    <property type="match status" value="1"/>
</dbReference>
<reference evidence="7 8" key="1">
    <citation type="submission" date="2015-07" db="EMBL/GenBank/DDBJ databases">
        <title>Draft genome sequence of the Amantichitinum ursilacus IGB-41, a new chitin-degrading bacterium.</title>
        <authorList>
            <person name="Kirstahler P."/>
            <person name="Guenther M."/>
            <person name="Grumaz C."/>
            <person name="Rupp S."/>
            <person name="Zibek S."/>
            <person name="Sohn K."/>
        </authorList>
    </citation>
    <scope>NUCLEOTIDE SEQUENCE [LARGE SCALE GENOMIC DNA]</scope>
    <source>
        <strain evidence="7 8">IGB-41</strain>
    </source>
</reference>
<keyword evidence="4" id="KW-0029">Amino-acid transport</keyword>
<dbReference type="Proteomes" id="UP000037939">
    <property type="component" value="Unassembled WGS sequence"/>
</dbReference>
<evidence type="ECO:0000313" key="8">
    <source>
        <dbReference type="Proteomes" id="UP000037939"/>
    </source>
</evidence>
<dbReference type="SUPFAM" id="SSF53822">
    <property type="entry name" value="Periplasmic binding protein-like I"/>
    <property type="match status" value="1"/>
</dbReference>
<organism evidence="7 8">
    <name type="scientific">Amantichitinum ursilacus</name>
    <dbReference type="NCBI Taxonomy" id="857265"/>
    <lineage>
        <taxon>Bacteria</taxon>
        <taxon>Pseudomonadati</taxon>
        <taxon>Pseudomonadota</taxon>
        <taxon>Betaproteobacteria</taxon>
        <taxon>Neisseriales</taxon>
        <taxon>Chitinibacteraceae</taxon>
        <taxon>Amantichitinum</taxon>
    </lineage>
</organism>
<dbReference type="InterPro" id="IPR000709">
    <property type="entry name" value="Leu_Ile_Val-bd"/>
</dbReference>
<evidence type="ECO:0000259" key="6">
    <source>
        <dbReference type="Pfam" id="PF13458"/>
    </source>
</evidence>
<dbReference type="Pfam" id="PF13458">
    <property type="entry name" value="Peripla_BP_6"/>
    <property type="match status" value="1"/>
</dbReference>
<feature type="chain" id="PRO_5005849720" description="Leucine-binding protein domain-containing protein" evidence="5">
    <location>
        <begin position="19"/>
        <end position="374"/>
    </location>
</feature>
<keyword evidence="3 5" id="KW-0732">Signal</keyword>
<evidence type="ECO:0000256" key="1">
    <source>
        <dbReference type="ARBA" id="ARBA00010062"/>
    </source>
</evidence>
<evidence type="ECO:0000256" key="2">
    <source>
        <dbReference type="ARBA" id="ARBA00022448"/>
    </source>
</evidence>
<dbReference type="EMBL" id="LAQT01000007">
    <property type="protein sequence ID" value="KPC53363.1"/>
    <property type="molecule type" value="Genomic_DNA"/>
</dbReference>
<dbReference type="PATRIC" id="fig|857265.3.peg.2005"/>
<dbReference type="InterPro" id="IPR028082">
    <property type="entry name" value="Peripla_BP_I"/>
</dbReference>
<dbReference type="CDD" id="cd06326">
    <property type="entry name" value="PBP1_ABC_ligand_binding-like"/>
    <property type="match status" value="1"/>
</dbReference>
<keyword evidence="8" id="KW-1185">Reference proteome</keyword>
<evidence type="ECO:0000256" key="5">
    <source>
        <dbReference type="SAM" id="SignalP"/>
    </source>
</evidence>
<evidence type="ECO:0000313" key="7">
    <source>
        <dbReference type="EMBL" id="KPC53363.1"/>
    </source>
</evidence>
<dbReference type="GO" id="GO:0006865">
    <property type="term" value="P:amino acid transport"/>
    <property type="evidence" value="ECO:0007669"/>
    <property type="project" value="UniProtKB-KW"/>
</dbReference>
<accession>A0A0N0GP24</accession>
<dbReference type="OrthoDB" id="9777352at2"/>
<gene>
    <name evidence="7" type="ORF">WG78_09745</name>
</gene>
<dbReference type="RefSeq" id="WP_053937602.1">
    <property type="nucleotide sequence ID" value="NZ_LAQT01000007.1"/>
</dbReference>
<evidence type="ECO:0000256" key="4">
    <source>
        <dbReference type="ARBA" id="ARBA00022970"/>
    </source>
</evidence>
<dbReference type="Gene3D" id="3.40.50.2300">
    <property type="match status" value="2"/>
</dbReference>
<keyword evidence="2" id="KW-0813">Transport</keyword>
<comment type="caution">
    <text evidence="7">The sequence shown here is derived from an EMBL/GenBank/DDBJ whole genome shotgun (WGS) entry which is preliminary data.</text>
</comment>
<comment type="similarity">
    <text evidence="1">Belongs to the leucine-binding protein family.</text>
</comment>
<dbReference type="PANTHER" id="PTHR47235">
    <property type="entry name" value="BLR6548 PROTEIN"/>
    <property type="match status" value="1"/>
</dbReference>
<dbReference type="AlphaFoldDB" id="A0A0N0GP24"/>
<feature type="signal peptide" evidence="5">
    <location>
        <begin position="1"/>
        <end position="18"/>
    </location>
</feature>
<name>A0A0N0GP24_9NEIS</name>
<evidence type="ECO:0000256" key="3">
    <source>
        <dbReference type="ARBA" id="ARBA00022729"/>
    </source>
</evidence>